<dbReference type="InterPro" id="IPR012349">
    <property type="entry name" value="Split_barrel_FMN-bd"/>
</dbReference>
<dbReference type="RefSeq" id="WP_066609485.1">
    <property type="nucleotide sequence ID" value="NZ_LQQU01000003.1"/>
</dbReference>
<evidence type="ECO:0000313" key="3">
    <source>
        <dbReference type="EMBL" id="KZE35064.1"/>
    </source>
</evidence>
<dbReference type="PANTHER" id="PTHR35176">
    <property type="entry name" value="HEME OXYGENASE HI_0854-RELATED"/>
    <property type="match status" value="1"/>
</dbReference>
<dbReference type="InterPro" id="IPR011576">
    <property type="entry name" value="Pyridox_Oxase_N"/>
</dbReference>
<dbReference type="STRING" id="1452487.AVW16_04570"/>
<dbReference type="EMBL" id="LQQU01000003">
    <property type="protein sequence ID" value="KZE35064.1"/>
    <property type="molecule type" value="Genomic_DNA"/>
</dbReference>
<evidence type="ECO:0000313" key="4">
    <source>
        <dbReference type="Proteomes" id="UP000076625"/>
    </source>
</evidence>
<dbReference type="Pfam" id="PF01243">
    <property type="entry name" value="PNPOx_N"/>
    <property type="match status" value="1"/>
</dbReference>
<dbReference type="SUPFAM" id="SSF50475">
    <property type="entry name" value="FMN-binding split barrel"/>
    <property type="match status" value="1"/>
</dbReference>
<keyword evidence="1" id="KW-0560">Oxidoreductase</keyword>
<dbReference type="Gene3D" id="2.30.110.10">
    <property type="entry name" value="Electron Transport, Fmn-binding Protein, Chain A"/>
    <property type="match status" value="1"/>
</dbReference>
<dbReference type="PANTHER" id="PTHR35176:SF6">
    <property type="entry name" value="HEME OXYGENASE HI_0854-RELATED"/>
    <property type="match status" value="1"/>
</dbReference>
<dbReference type="GO" id="GO:0005829">
    <property type="term" value="C:cytosol"/>
    <property type="evidence" value="ECO:0007669"/>
    <property type="project" value="TreeGrafter"/>
</dbReference>
<dbReference type="AlphaFoldDB" id="A0A165G437"/>
<dbReference type="GO" id="GO:0070967">
    <property type="term" value="F:coenzyme F420 binding"/>
    <property type="evidence" value="ECO:0007669"/>
    <property type="project" value="TreeGrafter"/>
</dbReference>
<reference evidence="4" key="1">
    <citation type="submission" date="2016-01" db="EMBL/GenBank/DDBJ databases">
        <title>Draft genome of Chromobacterium sp. F49.</title>
        <authorList>
            <person name="Hong K.W."/>
        </authorList>
    </citation>
    <scope>NUCLEOTIDE SEQUENCE [LARGE SCALE GENOMIC DNA]</scope>
    <source>
        <strain evidence="4">CN10</strain>
    </source>
</reference>
<name>A0A165G437_9NEIS</name>
<dbReference type="InterPro" id="IPR052019">
    <property type="entry name" value="F420H2_bilvrd_red/Heme_oxyg"/>
</dbReference>
<organism evidence="3 4">
    <name type="scientific">Crenobacter luteus</name>
    <dbReference type="NCBI Taxonomy" id="1452487"/>
    <lineage>
        <taxon>Bacteria</taxon>
        <taxon>Pseudomonadati</taxon>
        <taxon>Pseudomonadota</taxon>
        <taxon>Betaproteobacteria</taxon>
        <taxon>Neisseriales</taxon>
        <taxon>Neisseriaceae</taxon>
        <taxon>Crenobacter</taxon>
    </lineage>
</organism>
<evidence type="ECO:0000256" key="1">
    <source>
        <dbReference type="ARBA" id="ARBA00023002"/>
    </source>
</evidence>
<dbReference type="GO" id="GO:0016627">
    <property type="term" value="F:oxidoreductase activity, acting on the CH-CH group of donors"/>
    <property type="evidence" value="ECO:0007669"/>
    <property type="project" value="TreeGrafter"/>
</dbReference>
<gene>
    <name evidence="3" type="ORF">AVW16_04570</name>
</gene>
<feature type="domain" description="Pyridoxamine 5'-phosphate oxidase N-terminal" evidence="2">
    <location>
        <begin position="4"/>
        <end position="123"/>
    </location>
</feature>
<keyword evidence="4" id="KW-1185">Reference proteome</keyword>
<protein>
    <recommendedName>
        <fullName evidence="2">Pyridoxamine 5'-phosphate oxidase N-terminal domain-containing protein</fullName>
    </recommendedName>
</protein>
<dbReference type="Proteomes" id="UP000076625">
    <property type="component" value="Unassembled WGS sequence"/>
</dbReference>
<accession>A0A165G437</accession>
<dbReference type="OrthoDB" id="8705255at2"/>
<proteinExistence type="predicted"/>
<comment type="caution">
    <text evidence="3">The sequence shown here is derived from an EMBL/GenBank/DDBJ whole genome shotgun (WGS) entry which is preliminary data.</text>
</comment>
<sequence length="140" mass="16017">MTRHELYEFLRLHDHAVIATVDGDGRPEAALVGVAVLPGLELVLDTSQLSRKYRNLQSNPQVALVIGWRDRLTLQYEGLACEPVGAELQHSKQAYFARFPDARLREAWPDTAYLLVRPRWLRYCDYGVEPPRIVEMTLAD</sequence>
<evidence type="ECO:0000259" key="2">
    <source>
        <dbReference type="Pfam" id="PF01243"/>
    </source>
</evidence>